<dbReference type="EMBL" id="CP045488">
    <property type="protein sequence ID" value="QFU84208.1"/>
    <property type="molecule type" value="Genomic_DNA"/>
</dbReference>
<protein>
    <submittedName>
        <fullName evidence="1">Uncharacterized protein</fullName>
    </submittedName>
</protein>
<dbReference type="Proteomes" id="UP000326170">
    <property type="component" value="Chromosome"/>
</dbReference>
<reference evidence="1 2" key="1">
    <citation type="journal article" date="2007" name="Int. J. Syst. Evol. Microbiol.">
        <title>Natronorubrum sulfidifaciens sp. nov., an extremely haloalkaliphilic archaeon isolated from Aiding salt lake in Xin-Jiang, China.</title>
        <authorList>
            <person name="Cui H.L."/>
            <person name="Tohty D."/>
            <person name="Liu H.C."/>
            <person name="Liu S.J."/>
            <person name="Oren A."/>
            <person name="Zhou P.J."/>
        </authorList>
    </citation>
    <scope>NUCLEOTIDE SEQUENCE [LARGE SCALE GENOMIC DNA]</scope>
    <source>
        <strain evidence="1 2">7-3</strain>
    </source>
</reference>
<evidence type="ECO:0000313" key="1">
    <source>
        <dbReference type="EMBL" id="QFU84208.1"/>
    </source>
</evidence>
<keyword evidence="2" id="KW-1185">Reference proteome</keyword>
<dbReference type="KEGG" id="nas:GCU68_14775"/>
<name>A0A5P9P7U7_9EURY</name>
<sequence>MVENDDEKQRAAAKCDRYGEIGVVQILPDGSLQPLGQSSVCDCDSATLHVLETDSDLSES</sequence>
<accession>A0A5P9P7U7</accession>
<gene>
    <name evidence="1" type="ORF">GCU68_14775</name>
</gene>
<proteinExistence type="predicted"/>
<organism evidence="1 2">
    <name type="scientific">Natronorubrum aibiense</name>
    <dbReference type="NCBI Taxonomy" id="348826"/>
    <lineage>
        <taxon>Archaea</taxon>
        <taxon>Methanobacteriati</taxon>
        <taxon>Methanobacteriota</taxon>
        <taxon>Stenosarchaea group</taxon>
        <taxon>Halobacteria</taxon>
        <taxon>Halobacteriales</taxon>
        <taxon>Natrialbaceae</taxon>
        <taxon>Natronorubrum</taxon>
    </lineage>
</organism>
<evidence type="ECO:0000313" key="2">
    <source>
        <dbReference type="Proteomes" id="UP000326170"/>
    </source>
</evidence>
<dbReference type="AlphaFoldDB" id="A0A5P9P7U7"/>